<dbReference type="SUPFAM" id="SSF82693">
    <property type="entry name" value="Multidrug efflux transporter AcrB pore domain, PN1, PN2, PC1 and PC2 subdomains"/>
    <property type="match status" value="1"/>
</dbReference>
<dbReference type="PANTHER" id="PTHR32063:SF0">
    <property type="entry name" value="SWARMING MOTILITY PROTEIN SWRC"/>
    <property type="match status" value="1"/>
</dbReference>
<keyword evidence="1" id="KW-1133">Transmembrane helix</keyword>
<dbReference type="Gene3D" id="3.30.70.1440">
    <property type="entry name" value="Multidrug efflux transporter AcrB pore domain"/>
    <property type="match status" value="1"/>
</dbReference>
<protein>
    <submittedName>
        <fullName evidence="2">Efflux RND transporter permease subunit</fullName>
    </submittedName>
</protein>
<dbReference type="Gene3D" id="3.30.70.1430">
    <property type="entry name" value="Multidrug efflux transporter AcrB pore domain"/>
    <property type="match status" value="1"/>
</dbReference>
<reference evidence="2" key="1">
    <citation type="submission" date="2020-10" db="EMBL/GenBank/DDBJ databases">
        <authorList>
            <person name="Castelo-Branco R."/>
            <person name="Eusebio N."/>
            <person name="Adriana R."/>
            <person name="Vieira A."/>
            <person name="Brugerolle De Fraissinette N."/>
            <person name="Rezende De Castro R."/>
            <person name="Schneider M.P."/>
            <person name="Vasconcelos V."/>
            <person name="Leao P.N."/>
        </authorList>
    </citation>
    <scope>NUCLEOTIDE SEQUENCE</scope>
    <source>
        <strain evidence="2">LEGE 06105</strain>
    </source>
</reference>
<gene>
    <name evidence="2" type="ORF">IQ247_12040</name>
</gene>
<dbReference type="Proteomes" id="UP000620559">
    <property type="component" value="Unassembled WGS sequence"/>
</dbReference>
<dbReference type="EMBL" id="JADEWL010000032">
    <property type="protein sequence ID" value="MBE9213388.1"/>
    <property type="molecule type" value="Genomic_DNA"/>
</dbReference>
<feature type="transmembrane region" description="Helical" evidence="1">
    <location>
        <begin position="310"/>
        <end position="328"/>
    </location>
</feature>
<dbReference type="GO" id="GO:0042910">
    <property type="term" value="F:xenobiotic transmembrane transporter activity"/>
    <property type="evidence" value="ECO:0007669"/>
    <property type="project" value="TreeGrafter"/>
</dbReference>
<feature type="transmembrane region" description="Helical" evidence="1">
    <location>
        <begin position="200"/>
        <end position="222"/>
    </location>
</feature>
<accession>A0A8J7F0B1</accession>
<proteinExistence type="predicted"/>
<keyword evidence="1" id="KW-0472">Membrane</keyword>
<feature type="transmembrane region" description="Helical" evidence="1">
    <location>
        <begin position="12"/>
        <end position="34"/>
    </location>
</feature>
<comment type="caution">
    <text evidence="2">The sequence shown here is derived from an EMBL/GenBank/DDBJ whole genome shotgun (WGS) entry which is preliminary data.</text>
</comment>
<dbReference type="Pfam" id="PF00873">
    <property type="entry name" value="ACR_tran"/>
    <property type="match status" value="2"/>
</dbReference>
<keyword evidence="3" id="KW-1185">Reference proteome</keyword>
<sequence>MSLIKTAVRWRHGTFVLFCILALFGVLSLLSLPLELRPGGDRPEITISTTYSGASPSEVEELITRPIEERLEEVQGIQEVTSSSASGISTINLEFNWDSDIDRRLVDVLNKLQQVEALPPEAGESNVEIVSGSSSPMMWTILVAKEGFTPDDEQPEIMRSLLGALIDQTQQQIIAPLRQTLPTGFRVELAGSADVLSETLLQLASSFVLSLIITYLLLVALYRSFSFPLLIMATVPMGISGALLSLILANSIPGVLVPLDMITGLGFVILTGVVVNNAILLVDRSLQLQNEGKSYDDSLYLAVKDRLRPIFMSAGTSVLGMLPLAVIPGKGAELYQGLGIVLTGGLAFSTILTPTVVPALMGLLQDYSGKNNVETKQLQQIDKIPTART</sequence>
<keyword evidence="1" id="KW-0812">Transmembrane</keyword>
<feature type="transmembrane region" description="Helical" evidence="1">
    <location>
        <begin position="334"/>
        <end position="360"/>
    </location>
</feature>
<dbReference type="PANTHER" id="PTHR32063">
    <property type="match status" value="1"/>
</dbReference>
<dbReference type="RefSeq" id="WP_193920264.1">
    <property type="nucleotide sequence ID" value="NZ_JADEWL010000032.1"/>
</dbReference>
<dbReference type="Gene3D" id="1.20.1640.10">
    <property type="entry name" value="Multidrug efflux transporter AcrB transmembrane domain"/>
    <property type="match status" value="2"/>
</dbReference>
<evidence type="ECO:0000313" key="2">
    <source>
        <dbReference type="EMBL" id="MBE9213388.1"/>
    </source>
</evidence>
<evidence type="ECO:0000313" key="3">
    <source>
        <dbReference type="Proteomes" id="UP000620559"/>
    </source>
</evidence>
<dbReference type="InterPro" id="IPR001036">
    <property type="entry name" value="Acrflvin-R"/>
</dbReference>
<dbReference type="AlphaFoldDB" id="A0A8J7F0B1"/>
<feature type="transmembrane region" description="Helical" evidence="1">
    <location>
        <begin position="229"/>
        <end position="249"/>
    </location>
</feature>
<dbReference type="GO" id="GO:0005886">
    <property type="term" value="C:plasma membrane"/>
    <property type="evidence" value="ECO:0007669"/>
    <property type="project" value="TreeGrafter"/>
</dbReference>
<dbReference type="SUPFAM" id="SSF82866">
    <property type="entry name" value="Multidrug efflux transporter AcrB transmembrane domain"/>
    <property type="match status" value="1"/>
</dbReference>
<organism evidence="2 3">
    <name type="scientific">Plectonema cf. radiosum LEGE 06105</name>
    <dbReference type="NCBI Taxonomy" id="945769"/>
    <lineage>
        <taxon>Bacteria</taxon>
        <taxon>Bacillati</taxon>
        <taxon>Cyanobacteriota</taxon>
        <taxon>Cyanophyceae</taxon>
        <taxon>Oscillatoriophycideae</taxon>
        <taxon>Oscillatoriales</taxon>
        <taxon>Microcoleaceae</taxon>
        <taxon>Plectonema</taxon>
    </lineage>
</organism>
<name>A0A8J7F0B1_9CYAN</name>
<dbReference type="Gene3D" id="3.30.70.1320">
    <property type="entry name" value="Multidrug efflux transporter AcrB pore domain like"/>
    <property type="match status" value="1"/>
</dbReference>
<feature type="transmembrane region" description="Helical" evidence="1">
    <location>
        <begin position="261"/>
        <end position="282"/>
    </location>
</feature>
<evidence type="ECO:0000256" key="1">
    <source>
        <dbReference type="SAM" id="Phobius"/>
    </source>
</evidence>